<feature type="region of interest" description="Disordered" evidence="1">
    <location>
        <begin position="48"/>
        <end position="71"/>
    </location>
</feature>
<feature type="compositionally biased region" description="Basic and acidic residues" evidence="1">
    <location>
        <begin position="7"/>
        <end position="17"/>
    </location>
</feature>
<dbReference type="EMBL" id="BAABME010000981">
    <property type="protein sequence ID" value="GAA0146769.1"/>
    <property type="molecule type" value="Genomic_DNA"/>
</dbReference>
<organism evidence="2 3">
    <name type="scientific">Lithospermum erythrorhizon</name>
    <name type="common">Purple gromwell</name>
    <name type="synonym">Lithospermum officinale var. erythrorhizon</name>
    <dbReference type="NCBI Taxonomy" id="34254"/>
    <lineage>
        <taxon>Eukaryota</taxon>
        <taxon>Viridiplantae</taxon>
        <taxon>Streptophyta</taxon>
        <taxon>Embryophyta</taxon>
        <taxon>Tracheophyta</taxon>
        <taxon>Spermatophyta</taxon>
        <taxon>Magnoliopsida</taxon>
        <taxon>eudicotyledons</taxon>
        <taxon>Gunneridae</taxon>
        <taxon>Pentapetalae</taxon>
        <taxon>asterids</taxon>
        <taxon>lamiids</taxon>
        <taxon>Boraginales</taxon>
        <taxon>Boraginaceae</taxon>
        <taxon>Boraginoideae</taxon>
        <taxon>Lithospermeae</taxon>
        <taxon>Lithospermum</taxon>
    </lineage>
</organism>
<reference evidence="2 3" key="1">
    <citation type="submission" date="2024-01" db="EMBL/GenBank/DDBJ databases">
        <title>The complete chloroplast genome sequence of Lithospermum erythrorhizon: insights into the phylogenetic relationship among Boraginaceae species and the maternal lineages of purple gromwells.</title>
        <authorList>
            <person name="Okada T."/>
            <person name="Watanabe K."/>
        </authorList>
    </citation>
    <scope>NUCLEOTIDE SEQUENCE [LARGE SCALE GENOMIC DNA]</scope>
</reference>
<gene>
    <name evidence="2" type="ORF">LIER_06644</name>
</gene>
<keyword evidence="3" id="KW-1185">Reference proteome</keyword>
<protein>
    <submittedName>
        <fullName evidence="2">Uncharacterized protein</fullName>
    </submittedName>
</protein>
<sequence length="222" mass="25745">MKTNEITQEKQEEKEEQFQSSSCIINSSEDLKTKIRRIIEYQKSLHISSNNSSSSSLSSSTLASSSSSLSTSKKTNSLISMMKAGNTSLRRLFEMEHTSLSTYLREYSSSPLIKPILLWGSDSDNEDHDDPWLSFRKYGSNLVSRNESFGNNNLELGSQNSSFRDENDENSQPRMFRQKLSRKKTFRRLPGVKVWRFRGFRFLLRLNRLKIIICCRNKKNLF</sequence>
<accession>A0AAV3P5A6</accession>
<name>A0AAV3P5A6_LITER</name>
<proteinExistence type="predicted"/>
<dbReference type="Proteomes" id="UP001454036">
    <property type="component" value="Unassembled WGS sequence"/>
</dbReference>
<dbReference type="AlphaFoldDB" id="A0AAV3P5A6"/>
<feature type="region of interest" description="Disordered" evidence="1">
    <location>
        <begin position="1"/>
        <end position="21"/>
    </location>
</feature>
<evidence type="ECO:0000256" key="1">
    <source>
        <dbReference type="SAM" id="MobiDB-lite"/>
    </source>
</evidence>
<evidence type="ECO:0000313" key="2">
    <source>
        <dbReference type="EMBL" id="GAA0146769.1"/>
    </source>
</evidence>
<feature type="region of interest" description="Disordered" evidence="1">
    <location>
        <begin position="151"/>
        <end position="175"/>
    </location>
</feature>
<comment type="caution">
    <text evidence="2">The sequence shown here is derived from an EMBL/GenBank/DDBJ whole genome shotgun (WGS) entry which is preliminary data.</text>
</comment>
<feature type="compositionally biased region" description="Polar residues" evidence="1">
    <location>
        <begin position="151"/>
        <end position="162"/>
    </location>
</feature>
<evidence type="ECO:0000313" key="3">
    <source>
        <dbReference type="Proteomes" id="UP001454036"/>
    </source>
</evidence>